<dbReference type="AlphaFoldDB" id="A0A1I5TAR0"/>
<name>A0A1I5TAR0_9FIRM</name>
<protein>
    <submittedName>
        <fullName evidence="1">Uncharacterized protein</fullName>
    </submittedName>
</protein>
<keyword evidence="2" id="KW-1185">Reference proteome</keyword>
<evidence type="ECO:0000313" key="1">
    <source>
        <dbReference type="EMBL" id="SFP79526.1"/>
    </source>
</evidence>
<dbReference type="RefSeq" id="WP_074886290.1">
    <property type="nucleotide sequence ID" value="NZ_FOXO01000008.1"/>
</dbReference>
<sequence>MSKTFRYIQNDDVLKSFNEFKNTILVERPVVIARHGDYSLFLIRISDGELGLTIKNMVKKAEVESRSYEIATTNEALVSRGVRHAVQKMAELSDEDVNRKRLQIWKWYVMDWQKANIDKTDEIMSKELSWDEETSNRNGEILDMESFLHGEYLNIGNTIALIDKYLTDDKYKELFKTFAINDIMEMTREDTKDKSIAEAERLSQLEGPKKHTYQFVVSVEATDKEHARQALLNYLAGDERIKVQR</sequence>
<accession>A0A1I5TAR0</accession>
<proteinExistence type="predicted"/>
<evidence type="ECO:0000313" key="2">
    <source>
        <dbReference type="Proteomes" id="UP000182624"/>
    </source>
</evidence>
<dbReference type="Proteomes" id="UP000182624">
    <property type="component" value="Unassembled WGS sequence"/>
</dbReference>
<gene>
    <name evidence="1" type="ORF">SAMN04487928_10875</name>
</gene>
<organism evidence="1 2">
    <name type="scientific">Butyrivibrio proteoclasticus</name>
    <dbReference type="NCBI Taxonomy" id="43305"/>
    <lineage>
        <taxon>Bacteria</taxon>
        <taxon>Bacillati</taxon>
        <taxon>Bacillota</taxon>
        <taxon>Clostridia</taxon>
        <taxon>Lachnospirales</taxon>
        <taxon>Lachnospiraceae</taxon>
        <taxon>Butyrivibrio</taxon>
    </lineage>
</organism>
<dbReference type="OrthoDB" id="2001132at2"/>
<reference evidence="2" key="1">
    <citation type="submission" date="2016-10" db="EMBL/GenBank/DDBJ databases">
        <authorList>
            <person name="Varghese N."/>
            <person name="Submissions S."/>
        </authorList>
    </citation>
    <scope>NUCLEOTIDE SEQUENCE [LARGE SCALE GENOMIC DNA]</scope>
    <source>
        <strain evidence="2">P18</strain>
    </source>
</reference>
<dbReference type="EMBL" id="FOXO01000008">
    <property type="protein sequence ID" value="SFP79526.1"/>
    <property type="molecule type" value="Genomic_DNA"/>
</dbReference>